<sequence>MSAEHVAVNLSRMLGTGRAIIRVSLTCAMSLTAISQATSAHAEVHECGSGRPLNSAKYWHETPSDGCQFHTSLR</sequence>
<organism evidence="1 2">
    <name type="scientific">Bimuria novae-zelandiae CBS 107.79</name>
    <dbReference type="NCBI Taxonomy" id="1447943"/>
    <lineage>
        <taxon>Eukaryota</taxon>
        <taxon>Fungi</taxon>
        <taxon>Dikarya</taxon>
        <taxon>Ascomycota</taxon>
        <taxon>Pezizomycotina</taxon>
        <taxon>Dothideomycetes</taxon>
        <taxon>Pleosporomycetidae</taxon>
        <taxon>Pleosporales</taxon>
        <taxon>Massarineae</taxon>
        <taxon>Didymosphaeriaceae</taxon>
        <taxon>Bimuria</taxon>
    </lineage>
</organism>
<evidence type="ECO:0000313" key="2">
    <source>
        <dbReference type="Proteomes" id="UP000800036"/>
    </source>
</evidence>
<evidence type="ECO:0000313" key="1">
    <source>
        <dbReference type="EMBL" id="KAF1966974.1"/>
    </source>
</evidence>
<protein>
    <submittedName>
        <fullName evidence="1">Uncharacterized protein</fullName>
    </submittedName>
</protein>
<dbReference type="Proteomes" id="UP000800036">
    <property type="component" value="Unassembled WGS sequence"/>
</dbReference>
<name>A0A6A5UQP3_9PLEO</name>
<reference evidence="1" key="1">
    <citation type="journal article" date="2020" name="Stud. Mycol.">
        <title>101 Dothideomycetes genomes: a test case for predicting lifestyles and emergence of pathogens.</title>
        <authorList>
            <person name="Haridas S."/>
            <person name="Albert R."/>
            <person name="Binder M."/>
            <person name="Bloem J."/>
            <person name="Labutti K."/>
            <person name="Salamov A."/>
            <person name="Andreopoulos B."/>
            <person name="Baker S."/>
            <person name="Barry K."/>
            <person name="Bills G."/>
            <person name="Bluhm B."/>
            <person name="Cannon C."/>
            <person name="Castanera R."/>
            <person name="Culley D."/>
            <person name="Daum C."/>
            <person name="Ezra D."/>
            <person name="Gonzalez J."/>
            <person name="Henrissat B."/>
            <person name="Kuo A."/>
            <person name="Liang C."/>
            <person name="Lipzen A."/>
            <person name="Lutzoni F."/>
            <person name="Magnuson J."/>
            <person name="Mondo S."/>
            <person name="Nolan M."/>
            <person name="Ohm R."/>
            <person name="Pangilinan J."/>
            <person name="Park H.-J."/>
            <person name="Ramirez L."/>
            <person name="Alfaro M."/>
            <person name="Sun H."/>
            <person name="Tritt A."/>
            <person name="Yoshinaga Y."/>
            <person name="Zwiers L.-H."/>
            <person name="Turgeon B."/>
            <person name="Goodwin S."/>
            <person name="Spatafora J."/>
            <person name="Crous P."/>
            <person name="Grigoriev I."/>
        </authorList>
    </citation>
    <scope>NUCLEOTIDE SEQUENCE</scope>
    <source>
        <strain evidence="1">CBS 107.79</strain>
    </source>
</reference>
<dbReference type="EMBL" id="ML976739">
    <property type="protein sequence ID" value="KAF1966974.1"/>
    <property type="molecule type" value="Genomic_DNA"/>
</dbReference>
<gene>
    <name evidence="1" type="ORF">BU23DRAFT_308456</name>
</gene>
<proteinExistence type="predicted"/>
<dbReference type="AlphaFoldDB" id="A0A6A5UQP3"/>
<keyword evidence="2" id="KW-1185">Reference proteome</keyword>
<accession>A0A6A5UQP3</accession>